<keyword evidence="1" id="KW-0175">Coiled coil</keyword>
<dbReference type="SMR" id="A2FD61"/>
<proteinExistence type="predicted"/>
<dbReference type="VEuPathDB" id="TrichDB:TVAG_116860"/>
<dbReference type="InParanoid" id="A2FD61"/>
<evidence type="ECO:0000313" key="2">
    <source>
        <dbReference type="EMBL" id="EAX97168.1"/>
    </source>
</evidence>
<dbReference type="VEuPathDB" id="TrichDB:TVAGG3_1005220"/>
<feature type="coiled-coil region" evidence="1">
    <location>
        <begin position="142"/>
        <end position="169"/>
    </location>
</feature>
<reference evidence="2" key="2">
    <citation type="journal article" date="2007" name="Science">
        <title>Draft genome sequence of the sexually transmitted pathogen Trichomonas vaginalis.</title>
        <authorList>
            <person name="Carlton J.M."/>
            <person name="Hirt R.P."/>
            <person name="Silva J.C."/>
            <person name="Delcher A.L."/>
            <person name="Schatz M."/>
            <person name="Zhao Q."/>
            <person name="Wortman J.R."/>
            <person name="Bidwell S.L."/>
            <person name="Alsmark U.C.M."/>
            <person name="Besteiro S."/>
            <person name="Sicheritz-Ponten T."/>
            <person name="Noel C.J."/>
            <person name="Dacks J.B."/>
            <person name="Foster P.G."/>
            <person name="Simillion C."/>
            <person name="Van de Peer Y."/>
            <person name="Miranda-Saavedra D."/>
            <person name="Barton G.J."/>
            <person name="Westrop G.D."/>
            <person name="Mueller S."/>
            <person name="Dessi D."/>
            <person name="Fiori P.L."/>
            <person name="Ren Q."/>
            <person name="Paulsen I."/>
            <person name="Zhang H."/>
            <person name="Bastida-Corcuera F.D."/>
            <person name="Simoes-Barbosa A."/>
            <person name="Brown M.T."/>
            <person name="Hayes R.D."/>
            <person name="Mukherjee M."/>
            <person name="Okumura C.Y."/>
            <person name="Schneider R."/>
            <person name="Smith A.J."/>
            <person name="Vanacova S."/>
            <person name="Villalvazo M."/>
            <person name="Haas B.J."/>
            <person name="Pertea M."/>
            <person name="Feldblyum T.V."/>
            <person name="Utterback T.R."/>
            <person name="Shu C.L."/>
            <person name="Osoegawa K."/>
            <person name="de Jong P.J."/>
            <person name="Hrdy I."/>
            <person name="Horvathova L."/>
            <person name="Zubacova Z."/>
            <person name="Dolezal P."/>
            <person name="Malik S.B."/>
            <person name="Logsdon J.M. Jr."/>
            <person name="Henze K."/>
            <person name="Gupta A."/>
            <person name="Wang C.C."/>
            <person name="Dunne R.L."/>
            <person name="Upcroft J.A."/>
            <person name="Upcroft P."/>
            <person name="White O."/>
            <person name="Salzberg S.L."/>
            <person name="Tang P."/>
            <person name="Chiu C.-H."/>
            <person name="Lee Y.-S."/>
            <person name="Embley T.M."/>
            <person name="Coombs G.H."/>
            <person name="Mottram J.C."/>
            <person name="Tachezy J."/>
            <person name="Fraser-Liggett C.M."/>
            <person name="Johnson P.J."/>
        </authorList>
    </citation>
    <scope>NUCLEOTIDE SEQUENCE [LARGE SCALE GENOMIC DNA]</scope>
    <source>
        <strain evidence="2">G3</strain>
    </source>
</reference>
<dbReference type="Proteomes" id="UP000001542">
    <property type="component" value="Unassembled WGS sequence"/>
</dbReference>
<dbReference type="KEGG" id="tva:4754947"/>
<reference evidence="2" key="1">
    <citation type="submission" date="2006-10" db="EMBL/GenBank/DDBJ databases">
        <authorList>
            <person name="Amadeo P."/>
            <person name="Zhao Q."/>
            <person name="Wortman J."/>
            <person name="Fraser-Liggett C."/>
            <person name="Carlton J."/>
        </authorList>
    </citation>
    <scope>NUCLEOTIDE SEQUENCE</scope>
    <source>
        <strain evidence="2">G3</strain>
    </source>
</reference>
<feature type="coiled-coil region" evidence="1">
    <location>
        <begin position="270"/>
        <end position="339"/>
    </location>
</feature>
<evidence type="ECO:0000313" key="3">
    <source>
        <dbReference type="Proteomes" id="UP000001542"/>
    </source>
</evidence>
<dbReference type="EMBL" id="DS113727">
    <property type="protein sequence ID" value="EAX97168.1"/>
    <property type="molecule type" value="Genomic_DNA"/>
</dbReference>
<keyword evidence="3" id="KW-1185">Reference proteome</keyword>
<accession>A2FD61</accession>
<dbReference type="RefSeq" id="XP_001310098.1">
    <property type="nucleotide sequence ID" value="XM_001310097.1"/>
</dbReference>
<dbReference type="AlphaFoldDB" id="A2FD61"/>
<sequence>MTESNPPEENVVKEDFRTKQIHELEQLQIVLDENNSLRAKYNALQTQVTPLVDNFGHVSTQPIQQMQNEQALTPEEIESLRTKLEQTLADYRAETLAAGQLNSEIEKMYTTLSSLKMTFRLDQDNKLTAQNKASALTLENFRKKTQSVKETWETERQRLEKQIGFLKKVHESSSEDIKEFEEQMRTNNKGIMHLSSSITIAKEDIRDFTEQLQKIEPKLKEFEELQKKHQQSEVLLVELSDQFESLKKSVETDSLTANVRRQIDYGQKTINEINRQIDKLQCETVAIQEKSRDYRTRITDLETRLQKMKSEAENLENVAKDLAAQKKQLQLELREFRAVYEERGGQNDVISKKIEDGVTLDKQPWEIRKQIISLKNDVRDMENIQKKQKEFEKMLTSTTVTTKGIPQRKRIPMIPLSNQK</sequence>
<name>A2FD61_TRIV3</name>
<gene>
    <name evidence="2" type="ORF">TVAG_116860</name>
</gene>
<protein>
    <submittedName>
        <fullName evidence="2">Uncharacterized protein</fullName>
    </submittedName>
</protein>
<dbReference type="OMA" id="NDVRDME"/>
<evidence type="ECO:0000256" key="1">
    <source>
        <dbReference type="SAM" id="Coils"/>
    </source>
</evidence>
<dbReference type="OrthoDB" id="10265935at2759"/>
<organism evidence="2 3">
    <name type="scientific">Trichomonas vaginalis (strain ATCC PRA-98 / G3)</name>
    <dbReference type="NCBI Taxonomy" id="412133"/>
    <lineage>
        <taxon>Eukaryota</taxon>
        <taxon>Metamonada</taxon>
        <taxon>Parabasalia</taxon>
        <taxon>Trichomonadida</taxon>
        <taxon>Trichomonadidae</taxon>
        <taxon>Trichomonas</taxon>
    </lineage>
</organism>